<organism evidence="11 12">
    <name type="scientific">Marinimicrococcus flavescens</name>
    <dbReference type="NCBI Taxonomy" id="3031815"/>
    <lineage>
        <taxon>Bacteria</taxon>
        <taxon>Pseudomonadati</taxon>
        <taxon>Pseudomonadota</taxon>
        <taxon>Alphaproteobacteria</taxon>
        <taxon>Geminicoccales</taxon>
        <taxon>Geminicoccaceae</taxon>
        <taxon>Marinimicrococcus</taxon>
    </lineage>
</organism>
<dbReference type="EMBL" id="JARGEQ010000104">
    <property type="protein sequence ID" value="MDF1587034.1"/>
    <property type="molecule type" value="Genomic_DNA"/>
</dbReference>
<evidence type="ECO:0000256" key="7">
    <source>
        <dbReference type="ARBA" id="ARBA00022989"/>
    </source>
</evidence>
<evidence type="ECO:0000259" key="10">
    <source>
        <dbReference type="PROSITE" id="PS50156"/>
    </source>
</evidence>
<evidence type="ECO:0000256" key="1">
    <source>
        <dbReference type="ARBA" id="ARBA00004429"/>
    </source>
</evidence>
<feature type="transmembrane region" description="Helical" evidence="9">
    <location>
        <begin position="969"/>
        <end position="988"/>
    </location>
</feature>
<sequence length="1055" mass="111271">MISGIFVDRPRLAIVISVVITLAGLIALLAMPVAQFPDIVPPQVQVTTAYPGASAEVVESTVAQPIESQVVGVDNMIYMKSTAGNDGSYTLTISFAVGTDPDINAVNVNNRVQLALPKLPEEVAPQGVSVKKKSAAILQVVSVHSPDDSRDTLFLSNYATINLLDSVKRVPGVGDAFLFGALDYSMRVWLDSDRLTGLGLTPGDVIAALRGQNIQAAVGRIGAQPIGADSAFQLNIQTEGRLSETAEFENVVIRANPDGSFVRVRDIGRVELGARTSDSFGRFNGGPGALIAIFQAPGANALSTAQGVLEVMETAKLRFPDGVDYTVTYDSTAFVKQSMEEVVHTLVEAFVLVVIVVFLFLGNLRATMIPLIAVPVSLIGTFAVMLALGFSLNMVSMLALVLAIGLVVDDAIVVVEAVEAQLEKDPGLSPAEATRRAMAEITAPIVATTLVLLSVFVPTAFIPGITGQLFQQFAVAVVVSMVISMINALTLSPALCALLLRHRHGPARGPMRHVLAAIDRTRDGYRAVVARLVRVSVLMLVLLAGVFAADAWLFKATPTGFLPGEDQGAFFAEIQLPEGASVNRTLQVVERVESFLEDIPGVADISTVVGYSTMEGIAKSNSAYLIVLLDPFEERTAPGTDVRSIIRKTLAQGRAILDANVIAFNVPPIIGLGTGGGFEYQLLDLRGGDPADLASVGRGMILAANRDDSLSAVFTTYSASTPQLHLDIDRDKVQTLGIALSDVFNALQATLGGYYVNDLNLFGRTWQLNLQGEAGDRDAVPDIYRIHVRNKAGQMVPVSAFAQARPMIGPQSIIRYNNNRSITINGSPAPGVSSGEALAAMKSLSASTLPDGYSFEWTGTALQEKLAAGQTTVILGLSVVFAYLFLVALYESWTIPVAVLLSVGVALGGGLAGLWVTGLDNNVYAQIGIVVLIALAAKNAILIVEFAMARRAAGLGIEEAAVEGAGERFRAVMMTSLAFLAGLIPLVGAEGAAMLSRRGVGTAVFAGMIAASAIGIFFIPSLYVVVQRMRERLKRRRTGAGAALSAPASAPGDHP</sequence>
<dbReference type="Gene3D" id="1.20.1640.10">
    <property type="entry name" value="Multidrug efflux transporter AcrB transmembrane domain"/>
    <property type="match status" value="2"/>
</dbReference>
<feature type="domain" description="SSD" evidence="10">
    <location>
        <begin position="371"/>
        <end position="498"/>
    </location>
</feature>
<gene>
    <name evidence="11" type="ORF">PZ740_11655</name>
</gene>
<evidence type="ECO:0000313" key="12">
    <source>
        <dbReference type="Proteomes" id="UP001301140"/>
    </source>
</evidence>
<dbReference type="Pfam" id="PF00873">
    <property type="entry name" value="ACR_tran"/>
    <property type="match status" value="1"/>
</dbReference>
<dbReference type="InterPro" id="IPR027463">
    <property type="entry name" value="AcrB_DN_DC_subdom"/>
</dbReference>
<dbReference type="PRINTS" id="PR00702">
    <property type="entry name" value="ACRIFLAVINRP"/>
</dbReference>
<evidence type="ECO:0000256" key="8">
    <source>
        <dbReference type="ARBA" id="ARBA00023136"/>
    </source>
</evidence>
<evidence type="ECO:0000256" key="3">
    <source>
        <dbReference type="ARBA" id="ARBA00022448"/>
    </source>
</evidence>
<dbReference type="GO" id="GO:0009636">
    <property type="term" value="P:response to toxic substance"/>
    <property type="evidence" value="ECO:0007669"/>
    <property type="project" value="UniProtKB-ARBA"/>
</dbReference>
<dbReference type="Gene3D" id="3.30.70.1320">
    <property type="entry name" value="Multidrug efflux transporter AcrB pore domain like"/>
    <property type="match status" value="1"/>
</dbReference>
<dbReference type="PANTHER" id="PTHR32063">
    <property type="match status" value="1"/>
</dbReference>
<evidence type="ECO:0000256" key="6">
    <source>
        <dbReference type="ARBA" id="ARBA00022692"/>
    </source>
</evidence>
<keyword evidence="12" id="KW-1185">Reference proteome</keyword>
<feature type="transmembrane region" description="Helical" evidence="9">
    <location>
        <begin position="439"/>
        <end position="461"/>
    </location>
</feature>
<dbReference type="AlphaFoldDB" id="A0AAP4D5W9"/>
<dbReference type="NCBIfam" id="NF000282">
    <property type="entry name" value="RND_permease_1"/>
    <property type="match status" value="1"/>
</dbReference>
<comment type="similarity">
    <text evidence="2 9">Belongs to the resistance-nodulation-cell division (RND) (TC 2.A.6) family.</text>
</comment>
<reference evidence="11 12" key="1">
    <citation type="submission" date="2023-03" db="EMBL/GenBank/DDBJ databases">
        <title>YIM 152171 draft genome.</title>
        <authorList>
            <person name="Yang Z."/>
        </authorList>
    </citation>
    <scope>NUCLEOTIDE SEQUENCE [LARGE SCALE GENOMIC DNA]</scope>
    <source>
        <strain evidence="11 12">YIM 152171</strain>
    </source>
</reference>
<feature type="transmembrane region" description="Helical" evidence="9">
    <location>
        <begin position="473"/>
        <end position="500"/>
    </location>
</feature>
<dbReference type="Gene3D" id="3.30.70.1430">
    <property type="entry name" value="Multidrug efflux transporter AcrB pore domain"/>
    <property type="match status" value="2"/>
</dbReference>
<comment type="subcellular location">
    <subcellularLocation>
        <location evidence="1 9">Cell inner membrane</location>
        <topology evidence="1 9">Multi-pass membrane protein</topology>
    </subcellularLocation>
</comment>
<name>A0AAP4D5W9_9PROT</name>
<dbReference type="SUPFAM" id="SSF82714">
    <property type="entry name" value="Multidrug efflux transporter AcrB TolC docking domain, DN and DC subdomains"/>
    <property type="match status" value="2"/>
</dbReference>
<feature type="transmembrane region" description="Helical" evidence="9">
    <location>
        <begin position="396"/>
        <end position="418"/>
    </location>
</feature>
<dbReference type="FunFam" id="3.30.70.1430:FF:000001">
    <property type="entry name" value="Efflux pump membrane transporter"/>
    <property type="match status" value="1"/>
</dbReference>
<accession>A0AAP4D5W9</accession>
<dbReference type="InterPro" id="IPR000731">
    <property type="entry name" value="SSD"/>
</dbReference>
<dbReference type="InterPro" id="IPR001036">
    <property type="entry name" value="Acrflvin-R"/>
</dbReference>
<keyword evidence="3 9" id="KW-0813">Transport</keyword>
<dbReference type="GO" id="GO:0005886">
    <property type="term" value="C:plasma membrane"/>
    <property type="evidence" value="ECO:0007669"/>
    <property type="project" value="UniProtKB-SubCell"/>
</dbReference>
<feature type="transmembrane region" description="Helical" evidence="9">
    <location>
        <begin position="897"/>
        <end position="917"/>
    </location>
</feature>
<dbReference type="SUPFAM" id="SSF82693">
    <property type="entry name" value="Multidrug efflux transporter AcrB pore domain, PN1, PN2, PC1 and PC2 subdomains"/>
    <property type="match status" value="3"/>
</dbReference>
<evidence type="ECO:0000256" key="5">
    <source>
        <dbReference type="ARBA" id="ARBA00022519"/>
    </source>
</evidence>
<dbReference type="FunFam" id="1.20.1640.10:FF:000001">
    <property type="entry name" value="Efflux pump membrane transporter"/>
    <property type="match status" value="1"/>
</dbReference>
<evidence type="ECO:0000256" key="9">
    <source>
        <dbReference type="RuleBase" id="RU364070"/>
    </source>
</evidence>
<feature type="transmembrane region" description="Helical" evidence="9">
    <location>
        <begin position="923"/>
        <end position="948"/>
    </location>
</feature>
<keyword evidence="5 9" id="KW-0997">Cell inner membrane</keyword>
<dbReference type="GO" id="GO:0042910">
    <property type="term" value="F:xenobiotic transmembrane transporter activity"/>
    <property type="evidence" value="ECO:0007669"/>
    <property type="project" value="TreeGrafter"/>
</dbReference>
<keyword evidence="7 9" id="KW-1133">Transmembrane helix</keyword>
<dbReference type="NCBIfam" id="TIGR00915">
    <property type="entry name" value="2A0602"/>
    <property type="match status" value="1"/>
</dbReference>
<dbReference type="Gene3D" id="3.30.2090.10">
    <property type="entry name" value="Multidrug efflux transporter AcrB TolC docking domain, DN and DC subdomains"/>
    <property type="match status" value="2"/>
</dbReference>
<dbReference type="SUPFAM" id="SSF82866">
    <property type="entry name" value="Multidrug efflux transporter AcrB transmembrane domain"/>
    <property type="match status" value="2"/>
</dbReference>
<feature type="transmembrane region" description="Helical" evidence="9">
    <location>
        <begin position="368"/>
        <end position="390"/>
    </location>
</feature>
<dbReference type="Gene3D" id="3.30.70.1440">
    <property type="entry name" value="Multidrug efflux transporter AcrB pore domain"/>
    <property type="match status" value="1"/>
</dbReference>
<dbReference type="RefSeq" id="WP_327789457.1">
    <property type="nucleotide sequence ID" value="NZ_JARGEQ010000104.1"/>
</dbReference>
<comment type="caution">
    <text evidence="11">The sequence shown here is derived from an EMBL/GenBank/DDBJ whole genome shotgun (WGS) entry which is preliminary data.</text>
</comment>
<evidence type="ECO:0000256" key="4">
    <source>
        <dbReference type="ARBA" id="ARBA00022475"/>
    </source>
</evidence>
<protein>
    <recommendedName>
        <fullName evidence="9">Efflux pump membrane transporter</fullName>
    </recommendedName>
</protein>
<keyword evidence="4" id="KW-1003">Cell membrane</keyword>
<dbReference type="Proteomes" id="UP001301140">
    <property type="component" value="Unassembled WGS sequence"/>
</dbReference>
<feature type="transmembrane region" description="Helical" evidence="9">
    <location>
        <begin position="872"/>
        <end position="890"/>
    </location>
</feature>
<keyword evidence="8 9" id="KW-0472">Membrane</keyword>
<dbReference type="InterPro" id="IPR004764">
    <property type="entry name" value="MdtF-like"/>
</dbReference>
<feature type="transmembrane region" description="Helical" evidence="9">
    <location>
        <begin position="1000"/>
        <end position="1026"/>
    </location>
</feature>
<dbReference type="GO" id="GO:0015562">
    <property type="term" value="F:efflux transmembrane transporter activity"/>
    <property type="evidence" value="ECO:0007669"/>
    <property type="project" value="InterPro"/>
</dbReference>
<feature type="transmembrane region" description="Helical" evidence="9">
    <location>
        <begin position="532"/>
        <end position="554"/>
    </location>
</feature>
<feature type="transmembrane region" description="Helical" evidence="9">
    <location>
        <begin position="12"/>
        <end position="34"/>
    </location>
</feature>
<keyword evidence="6 9" id="KW-0812">Transmembrane</keyword>
<feature type="transmembrane region" description="Helical" evidence="9">
    <location>
        <begin position="342"/>
        <end position="361"/>
    </location>
</feature>
<dbReference type="PROSITE" id="PS50156">
    <property type="entry name" value="SSD"/>
    <property type="match status" value="1"/>
</dbReference>
<evidence type="ECO:0000256" key="2">
    <source>
        <dbReference type="ARBA" id="ARBA00010942"/>
    </source>
</evidence>
<evidence type="ECO:0000313" key="11">
    <source>
        <dbReference type="EMBL" id="MDF1587034.1"/>
    </source>
</evidence>
<dbReference type="PANTHER" id="PTHR32063:SF76">
    <property type="entry name" value="EFFLUX PUMP MEMBRANE TRANSPORTER"/>
    <property type="match status" value="1"/>
</dbReference>
<proteinExistence type="inferred from homology"/>